<dbReference type="GO" id="GO:0016020">
    <property type="term" value="C:membrane"/>
    <property type="evidence" value="ECO:0007669"/>
    <property type="project" value="UniProtKB-SubCell"/>
</dbReference>
<dbReference type="EMBL" id="VIFM01000272">
    <property type="protein sequence ID" value="TQF10200.1"/>
    <property type="molecule type" value="Genomic_DNA"/>
</dbReference>
<keyword evidence="10" id="KW-1185">Reference proteome</keyword>
<gene>
    <name evidence="9" type="ORF">FJV41_40625</name>
</gene>
<feature type="transmembrane region" description="Helical" evidence="7">
    <location>
        <begin position="197"/>
        <end position="223"/>
    </location>
</feature>
<dbReference type="Proteomes" id="UP000315369">
    <property type="component" value="Unassembled WGS sequence"/>
</dbReference>
<keyword evidence="5 7" id="KW-1133">Transmembrane helix</keyword>
<dbReference type="InterPro" id="IPR008915">
    <property type="entry name" value="Peptidase_M50"/>
</dbReference>
<feature type="domain" description="Peptidase M50" evidence="8">
    <location>
        <begin position="27"/>
        <end position="192"/>
    </location>
</feature>
<protein>
    <recommendedName>
        <fullName evidence="8">Peptidase M50 domain-containing protein</fullName>
    </recommendedName>
</protein>
<proteinExistence type="inferred from homology"/>
<dbReference type="Pfam" id="PF02163">
    <property type="entry name" value="Peptidase_M50"/>
    <property type="match status" value="1"/>
</dbReference>
<organism evidence="9 10">
    <name type="scientific">Myxococcus llanfairpwllgwyngyllgogerychwyrndrobwllllantysiliogogogochensis</name>
    <dbReference type="NCBI Taxonomy" id="2590453"/>
    <lineage>
        <taxon>Bacteria</taxon>
        <taxon>Pseudomonadati</taxon>
        <taxon>Myxococcota</taxon>
        <taxon>Myxococcia</taxon>
        <taxon>Myxococcales</taxon>
        <taxon>Cystobacterineae</taxon>
        <taxon>Myxococcaceae</taxon>
        <taxon>Myxococcus</taxon>
    </lineage>
</organism>
<feature type="transmembrane region" description="Helical" evidence="7">
    <location>
        <begin position="164"/>
        <end position="185"/>
    </location>
</feature>
<evidence type="ECO:0000256" key="6">
    <source>
        <dbReference type="ARBA" id="ARBA00023136"/>
    </source>
</evidence>
<comment type="subcellular location">
    <subcellularLocation>
        <location evidence="2">Membrane</location>
        <topology evidence="2">Multi-pass membrane protein</topology>
    </subcellularLocation>
</comment>
<evidence type="ECO:0000256" key="3">
    <source>
        <dbReference type="ARBA" id="ARBA00007931"/>
    </source>
</evidence>
<evidence type="ECO:0000256" key="1">
    <source>
        <dbReference type="ARBA" id="ARBA00001947"/>
    </source>
</evidence>
<evidence type="ECO:0000256" key="4">
    <source>
        <dbReference type="ARBA" id="ARBA00022692"/>
    </source>
</evidence>
<accession>A0A540WMD8</accession>
<evidence type="ECO:0000313" key="10">
    <source>
        <dbReference type="Proteomes" id="UP000315369"/>
    </source>
</evidence>
<dbReference type="AlphaFoldDB" id="A0A540WMD8"/>
<evidence type="ECO:0000256" key="2">
    <source>
        <dbReference type="ARBA" id="ARBA00004141"/>
    </source>
</evidence>
<comment type="cofactor">
    <cofactor evidence="1">
        <name>Zn(2+)</name>
        <dbReference type="ChEBI" id="CHEBI:29105"/>
    </cofactor>
</comment>
<keyword evidence="6 7" id="KW-0472">Membrane</keyword>
<evidence type="ECO:0000259" key="8">
    <source>
        <dbReference type="Pfam" id="PF02163"/>
    </source>
</evidence>
<reference evidence="9 10" key="1">
    <citation type="submission" date="2019-06" db="EMBL/GenBank/DDBJ databases">
        <authorList>
            <person name="Livingstone P."/>
            <person name="Whitworth D."/>
        </authorList>
    </citation>
    <scope>NUCLEOTIDE SEQUENCE [LARGE SCALE GENOMIC DNA]</scope>
    <source>
        <strain evidence="9 10">AM401</strain>
    </source>
</reference>
<dbReference type="RefSeq" id="WP_141647998.1">
    <property type="nucleotide sequence ID" value="NZ_VIFM01000272.1"/>
</dbReference>
<feature type="transmembrane region" description="Helical" evidence="7">
    <location>
        <begin position="93"/>
        <end position="115"/>
    </location>
</feature>
<evidence type="ECO:0000256" key="5">
    <source>
        <dbReference type="ARBA" id="ARBA00022989"/>
    </source>
</evidence>
<sequence length="224" mass="24226">MERAALLFWLWMLAFAVTALWALSQAAVASSFGVRPTLVKLGYGPNLVTLSLGGIQWALHPLIPLGSSVRFNGPPDDAPTQAPADNRLHQLPLVLHAATIILPWALLVVVAMACLGAGEGLGQFLTGFTVPFQYSRLPDRIERFVALLRHGELLQAWGLASAKVAAINLLPMPILAGGSLLALPWRKQRERLPVWAAGLNLVTLLILLPWAGYALYLFGAAIFR</sequence>
<evidence type="ECO:0000313" key="9">
    <source>
        <dbReference type="EMBL" id="TQF10200.1"/>
    </source>
</evidence>
<comment type="similarity">
    <text evidence="3">Belongs to the peptidase M50B family.</text>
</comment>
<dbReference type="GO" id="GO:0006508">
    <property type="term" value="P:proteolysis"/>
    <property type="evidence" value="ECO:0007669"/>
    <property type="project" value="InterPro"/>
</dbReference>
<comment type="caution">
    <text evidence="9">The sequence shown here is derived from an EMBL/GenBank/DDBJ whole genome shotgun (WGS) entry which is preliminary data.</text>
</comment>
<keyword evidence="4 7" id="KW-0812">Transmembrane</keyword>
<name>A0A540WMD8_9BACT</name>
<dbReference type="OrthoDB" id="5382480at2"/>
<evidence type="ECO:0000256" key="7">
    <source>
        <dbReference type="SAM" id="Phobius"/>
    </source>
</evidence>